<proteinExistence type="predicted"/>
<keyword evidence="3" id="KW-0804">Transcription</keyword>
<dbReference type="Gene3D" id="1.20.120.530">
    <property type="entry name" value="GntR ligand-binding domain-like"/>
    <property type="match status" value="1"/>
</dbReference>
<comment type="caution">
    <text evidence="5">The sequence shown here is derived from an EMBL/GenBank/DDBJ whole genome shotgun (WGS) entry which is preliminary data.</text>
</comment>
<dbReference type="Proteomes" id="UP001239626">
    <property type="component" value="Unassembled WGS sequence"/>
</dbReference>
<dbReference type="InterPro" id="IPR011711">
    <property type="entry name" value="GntR_C"/>
</dbReference>
<dbReference type="InterPro" id="IPR036388">
    <property type="entry name" value="WH-like_DNA-bd_sf"/>
</dbReference>
<dbReference type="PANTHER" id="PTHR43537">
    <property type="entry name" value="TRANSCRIPTIONAL REGULATOR, GNTR FAMILY"/>
    <property type="match status" value="1"/>
</dbReference>
<evidence type="ECO:0000313" key="6">
    <source>
        <dbReference type="Proteomes" id="UP001239626"/>
    </source>
</evidence>
<dbReference type="PANTHER" id="PTHR43537:SF24">
    <property type="entry name" value="GLUCONATE OPERON TRANSCRIPTIONAL REPRESSOR"/>
    <property type="match status" value="1"/>
</dbReference>
<dbReference type="EMBL" id="JAUSVB010000005">
    <property type="protein sequence ID" value="MDQ0374944.1"/>
    <property type="molecule type" value="Genomic_DNA"/>
</dbReference>
<evidence type="ECO:0000259" key="4">
    <source>
        <dbReference type="PROSITE" id="PS50949"/>
    </source>
</evidence>
<keyword evidence="6" id="KW-1185">Reference proteome</keyword>
<dbReference type="PROSITE" id="PS50949">
    <property type="entry name" value="HTH_GNTR"/>
    <property type="match status" value="1"/>
</dbReference>
<dbReference type="SMART" id="SM00345">
    <property type="entry name" value="HTH_GNTR"/>
    <property type="match status" value="1"/>
</dbReference>
<gene>
    <name evidence="5" type="ORF">J2X26_003274</name>
</gene>
<sequence length="212" mass="22851">MTDQLVETVRSAIVKGDLLPGEAVREADLAKTLGVSRTPIRQVLQRLAEIGLVRIDVGRRYTVTPVEPEQLQQIVVVLAELFGLATRLAVANLTDEDREWVAQAGRAASTADPTAPTTVAPGFFDLVLGRCGNAVLVESVDRYRVHVTRMRTLVGGAPEVEARRMAAILAEVPRRDGDALAALARDVFLEHGTELVATVAERTQAEQPGVAQ</sequence>
<keyword evidence="1" id="KW-0805">Transcription regulation</keyword>
<dbReference type="SUPFAM" id="SSF46785">
    <property type="entry name" value="Winged helix' DNA-binding domain"/>
    <property type="match status" value="1"/>
</dbReference>
<dbReference type="SUPFAM" id="SSF48008">
    <property type="entry name" value="GntR ligand-binding domain-like"/>
    <property type="match status" value="1"/>
</dbReference>
<evidence type="ECO:0000256" key="1">
    <source>
        <dbReference type="ARBA" id="ARBA00023015"/>
    </source>
</evidence>
<dbReference type="Pfam" id="PF07729">
    <property type="entry name" value="FCD"/>
    <property type="match status" value="1"/>
</dbReference>
<dbReference type="RefSeq" id="WP_307493768.1">
    <property type="nucleotide sequence ID" value="NZ_JAUSVB010000005.1"/>
</dbReference>
<dbReference type="InterPro" id="IPR008920">
    <property type="entry name" value="TF_FadR/GntR_C"/>
</dbReference>
<dbReference type="InterPro" id="IPR000524">
    <property type="entry name" value="Tscrpt_reg_HTH_GntR"/>
</dbReference>
<evidence type="ECO:0000256" key="3">
    <source>
        <dbReference type="ARBA" id="ARBA00023163"/>
    </source>
</evidence>
<accession>A0ABU0EI43</accession>
<feature type="domain" description="HTH gntR-type" evidence="4">
    <location>
        <begin position="1"/>
        <end position="66"/>
    </location>
</feature>
<dbReference type="Pfam" id="PF00392">
    <property type="entry name" value="GntR"/>
    <property type="match status" value="1"/>
</dbReference>
<dbReference type="CDD" id="cd07377">
    <property type="entry name" value="WHTH_GntR"/>
    <property type="match status" value="1"/>
</dbReference>
<dbReference type="Gene3D" id="1.10.10.10">
    <property type="entry name" value="Winged helix-like DNA-binding domain superfamily/Winged helix DNA-binding domain"/>
    <property type="match status" value="1"/>
</dbReference>
<evidence type="ECO:0000256" key="2">
    <source>
        <dbReference type="ARBA" id="ARBA00023125"/>
    </source>
</evidence>
<organism evidence="5 6">
    <name type="scientific">Cellulomonas humilata</name>
    <dbReference type="NCBI Taxonomy" id="144055"/>
    <lineage>
        <taxon>Bacteria</taxon>
        <taxon>Bacillati</taxon>
        <taxon>Actinomycetota</taxon>
        <taxon>Actinomycetes</taxon>
        <taxon>Micrococcales</taxon>
        <taxon>Cellulomonadaceae</taxon>
        <taxon>Cellulomonas</taxon>
    </lineage>
</organism>
<dbReference type="GO" id="GO:0003677">
    <property type="term" value="F:DNA binding"/>
    <property type="evidence" value="ECO:0007669"/>
    <property type="project" value="UniProtKB-KW"/>
</dbReference>
<keyword evidence="2 5" id="KW-0238">DNA-binding</keyword>
<protein>
    <submittedName>
        <fullName evidence="5">DNA-binding GntR family transcriptional regulator</fullName>
    </submittedName>
</protein>
<name>A0ABU0EI43_9CELL</name>
<dbReference type="InterPro" id="IPR036390">
    <property type="entry name" value="WH_DNA-bd_sf"/>
</dbReference>
<evidence type="ECO:0000313" key="5">
    <source>
        <dbReference type="EMBL" id="MDQ0374944.1"/>
    </source>
</evidence>
<reference evidence="5 6" key="1">
    <citation type="submission" date="2023-07" db="EMBL/GenBank/DDBJ databases">
        <title>Sorghum-associated microbial communities from plants grown in Nebraska, USA.</title>
        <authorList>
            <person name="Schachtman D."/>
        </authorList>
    </citation>
    <scope>NUCLEOTIDE SEQUENCE [LARGE SCALE GENOMIC DNA]</scope>
    <source>
        <strain evidence="5 6">BE332</strain>
    </source>
</reference>